<dbReference type="Gene3D" id="1.10.30.50">
    <property type="match status" value="1"/>
</dbReference>
<evidence type="ECO:0000259" key="1">
    <source>
        <dbReference type="Pfam" id="PF01844"/>
    </source>
</evidence>
<name>A0A6C0KIL3_9ZZZZ</name>
<dbReference type="EMBL" id="MN740918">
    <property type="protein sequence ID" value="QHU17842.1"/>
    <property type="molecule type" value="Genomic_DNA"/>
</dbReference>
<dbReference type="GO" id="GO:0008270">
    <property type="term" value="F:zinc ion binding"/>
    <property type="evidence" value="ECO:0007669"/>
    <property type="project" value="InterPro"/>
</dbReference>
<accession>A0A6C0KIL3</accession>
<dbReference type="CDD" id="cd00085">
    <property type="entry name" value="HNHc"/>
    <property type="match status" value="1"/>
</dbReference>
<protein>
    <recommendedName>
        <fullName evidence="1">HNH domain-containing protein</fullName>
    </recommendedName>
</protein>
<dbReference type="AlphaFoldDB" id="A0A6C0KIL3"/>
<feature type="domain" description="HNH" evidence="1">
    <location>
        <begin position="288"/>
        <end position="329"/>
    </location>
</feature>
<dbReference type="Pfam" id="PF01844">
    <property type="entry name" value="HNH"/>
    <property type="match status" value="1"/>
</dbReference>
<dbReference type="InterPro" id="IPR003615">
    <property type="entry name" value="HNH_nuc"/>
</dbReference>
<dbReference type="GO" id="GO:0003676">
    <property type="term" value="F:nucleic acid binding"/>
    <property type="evidence" value="ECO:0007669"/>
    <property type="project" value="InterPro"/>
</dbReference>
<dbReference type="InterPro" id="IPR036086">
    <property type="entry name" value="ParB/Sulfiredoxin_sf"/>
</dbReference>
<dbReference type="GO" id="GO:0004519">
    <property type="term" value="F:endonuclease activity"/>
    <property type="evidence" value="ECO:0007669"/>
    <property type="project" value="InterPro"/>
</dbReference>
<reference evidence="2" key="1">
    <citation type="journal article" date="2020" name="Nature">
        <title>Giant virus diversity and host interactions through global metagenomics.</title>
        <authorList>
            <person name="Schulz F."/>
            <person name="Roux S."/>
            <person name="Paez-Espino D."/>
            <person name="Jungbluth S."/>
            <person name="Walsh D.A."/>
            <person name="Denef V.J."/>
            <person name="McMahon K.D."/>
            <person name="Konstantinidis K.T."/>
            <person name="Eloe-Fadrosh E.A."/>
            <person name="Kyrpides N.C."/>
            <person name="Woyke T."/>
        </authorList>
    </citation>
    <scope>NUCLEOTIDE SEQUENCE</scope>
    <source>
        <strain evidence="2">GVMAG-S-3300012919-55</strain>
    </source>
</reference>
<organism evidence="2">
    <name type="scientific">viral metagenome</name>
    <dbReference type="NCBI Taxonomy" id="1070528"/>
    <lineage>
        <taxon>unclassified sequences</taxon>
        <taxon>metagenomes</taxon>
        <taxon>organismal metagenomes</taxon>
    </lineage>
</organism>
<dbReference type="SUPFAM" id="SSF110849">
    <property type="entry name" value="ParB/Sulfiredoxin"/>
    <property type="match status" value="1"/>
</dbReference>
<evidence type="ECO:0000313" key="2">
    <source>
        <dbReference type="EMBL" id="QHU17842.1"/>
    </source>
</evidence>
<dbReference type="InterPro" id="IPR002711">
    <property type="entry name" value="HNH"/>
</dbReference>
<proteinExistence type="predicted"/>
<sequence>MSSLTIMFSLNNTQIEIKTMKQLIELDIIKPHIQRVIDSTKVQDIIQFQLDFFKEHGYFNFTASGPINIHHFDQKYYLVDGQHRFEALEKLFQQHSHNIKVYILLVSVSSLEQIEFNYNMINKNTPLPDFSCFSSLNKQTPETVASFFQNKYPSIWSKSSRARRPHIYFNFFQESLAFICEQLNIDSSHKLQQLVVTYNKKLSSWDISSFKNINDNVYRKAHETGLYLGLFTHQNEDYGYEWAKKIVEEQTGKIIKKFSSSSKTKIPKKIKNDSWDKYIGSNVGDSICLCCRTTSINSKSFIGGHIISEKNGGLVTVDNIVPICSECNLSMGVTNMDVFINKYYPNNLNKFTNRDYKINNWTLF</sequence>